<name>A0A510Y1B0_9GAMM</name>
<keyword evidence="1" id="KW-1133">Transmembrane helix</keyword>
<sequence>MAEAYVEHFCKAFSYHPIRQQVKRLQVIALYLYLSLAVVITLAMRWVSLRSNQPTVVARLQACV</sequence>
<evidence type="ECO:0000313" key="3">
    <source>
        <dbReference type="Proteomes" id="UP000321419"/>
    </source>
</evidence>
<evidence type="ECO:0000256" key="1">
    <source>
        <dbReference type="SAM" id="Phobius"/>
    </source>
</evidence>
<protein>
    <submittedName>
        <fullName evidence="2">Uncharacterized protein</fullName>
    </submittedName>
</protein>
<evidence type="ECO:0000313" key="2">
    <source>
        <dbReference type="EMBL" id="GEK57069.1"/>
    </source>
</evidence>
<keyword evidence="3" id="KW-1185">Reference proteome</keyword>
<accession>A0A510Y1B0</accession>
<gene>
    <name evidence="2" type="ORF">PES01_39140</name>
</gene>
<keyword evidence="1" id="KW-0812">Transmembrane</keyword>
<organism evidence="2 3">
    <name type="scientific">Pseudoalteromonas espejiana</name>
    <dbReference type="NCBI Taxonomy" id="28107"/>
    <lineage>
        <taxon>Bacteria</taxon>
        <taxon>Pseudomonadati</taxon>
        <taxon>Pseudomonadota</taxon>
        <taxon>Gammaproteobacteria</taxon>
        <taxon>Alteromonadales</taxon>
        <taxon>Pseudoalteromonadaceae</taxon>
        <taxon>Pseudoalteromonas</taxon>
    </lineage>
</organism>
<dbReference type="EMBL" id="BJUM01000080">
    <property type="protein sequence ID" value="GEK57069.1"/>
    <property type="molecule type" value="Genomic_DNA"/>
</dbReference>
<reference evidence="2 3" key="1">
    <citation type="submission" date="2019-07" db="EMBL/GenBank/DDBJ databases">
        <title>Whole genome shotgun sequence of Pseudoalteromonas espejiana NBRC 102222.</title>
        <authorList>
            <person name="Hosoyama A."/>
            <person name="Uohara A."/>
            <person name="Ohji S."/>
            <person name="Ichikawa N."/>
        </authorList>
    </citation>
    <scope>NUCLEOTIDE SEQUENCE [LARGE SCALE GENOMIC DNA]</scope>
    <source>
        <strain evidence="2 3">NBRC 102222</strain>
    </source>
</reference>
<proteinExistence type="predicted"/>
<dbReference type="AlphaFoldDB" id="A0A510Y1B0"/>
<dbReference type="RefSeq" id="WP_089348599.1">
    <property type="nucleotide sequence ID" value="NZ_BJUM01000080.1"/>
</dbReference>
<dbReference type="Proteomes" id="UP000321419">
    <property type="component" value="Unassembled WGS sequence"/>
</dbReference>
<keyword evidence="1" id="KW-0472">Membrane</keyword>
<comment type="caution">
    <text evidence="2">The sequence shown here is derived from an EMBL/GenBank/DDBJ whole genome shotgun (WGS) entry which is preliminary data.</text>
</comment>
<feature type="transmembrane region" description="Helical" evidence="1">
    <location>
        <begin position="28"/>
        <end position="47"/>
    </location>
</feature>